<gene>
    <name evidence="1" type="ORF">HYX28_04935</name>
</gene>
<accession>A0A932EPG3</accession>
<dbReference type="InterPro" id="IPR029063">
    <property type="entry name" value="SAM-dependent_MTases_sf"/>
</dbReference>
<evidence type="ECO:0000313" key="2">
    <source>
        <dbReference type="Proteomes" id="UP000779809"/>
    </source>
</evidence>
<proteinExistence type="predicted"/>
<name>A0A932EPG3_9BACT</name>
<dbReference type="Proteomes" id="UP000779809">
    <property type="component" value="Unassembled WGS sequence"/>
</dbReference>
<dbReference type="AlphaFoldDB" id="A0A932EPG3"/>
<evidence type="ECO:0000313" key="1">
    <source>
        <dbReference type="EMBL" id="MBI2678104.1"/>
    </source>
</evidence>
<sequence>MLDFYPRHRPRKILDATVNGRRFWRNTRRTVIGMDIDPRHNPDIVADNTDMPVEDGSFDVVVYDPPHVPNQGRDKKKDFNKRFGLVLRSPKENQYTFTHTFPPFVKEAWRVLRSEGLLFCKITDYVHHHRYQWAHIELINAATEVGFVACDCIVKIRKGPIIDPKWKTAHHSRRQHCYWLVFRKSNKCE</sequence>
<reference evidence="1" key="1">
    <citation type="submission" date="2020-07" db="EMBL/GenBank/DDBJ databases">
        <title>Huge and variable diversity of episymbiotic CPR bacteria and DPANN archaea in groundwater ecosystems.</title>
        <authorList>
            <person name="He C.Y."/>
            <person name="Keren R."/>
            <person name="Whittaker M."/>
            <person name="Farag I.F."/>
            <person name="Doudna J."/>
            <person name="Cate J.H.D."/>
            <person name="Banfield J.F."/>
        </authorList>
    </citation>
    <scope>NUCLEOTIDE SEQUENCE</scope>
    <source>
        <strain evidence="1">NC_groundwater_580_Pr5_B-0.1um_64_19</strain>
    </source>
</reference>
<protein>
    <submittedName>
        <fullName evidence="1">Uncharacterized protein</fullName>
    </submittedName>
</protein>
<organism evidence="1 2">
    <name type="scientific">Candidatus Korobacter versatilis</name>
    <dbReference type="NCBI Taxonomy" id="658062"/>
    <lineage>
        <taxon>Bacteria</taxon>
        <taxon>Pseudomonadati</taxon>
        <taxon>Acidobacteriota</taxon>
        <taxon>Terriglobia</taxon>
        <taxon>Terriglobales</taxon>
        <taxon>Candidatus Korobacteraceae</taxon>
        <taxon>Candidatus Korobacter</taxon>
    </lineage>
</organism>
<comment type="caution">
    <text evidence="1">The sequence shown here is derived from an EMBL/GenBank/DDBJ whole genome shotgun (WGS) entry which is preliminary data.</text>
</comment>
<dbReference type="EMBL" id="JACPNR010000006">
    <property type="protein sequence ID" value="MBI2678104.1"/>
    <property type="molecule type" value="Genomic_DNA"/>
</dbReference>
<dbReference type="Gene3D" id="3.40.50.150">
    <property type="entry name" value="Vaccinia Virus protein VP39"/>
    <property type="match status" value="1"/>
</dbReference>
<dbReference type="SUPFAM" id="SSF53335">
    <property type="entry name" value="S-adenosyl-L-methionine-dependent methyltransferases"/>
    <property type="match status" value="1"/>
</dbReference>